<keyword evidence="2" id="KW-0378">Hydrolase</keyword>
<dbReference type="GO" id="GO:0016787">
    <property type="term" value="F:hydrolase activity"/>
    <property type="evidence" value="ECO:0007669"/>
    <property type="project" value="UniProtKB-KW"/>
</dbReference>
<evidence type="ECO:0000313" key="2">
    <source>
        <dbReference type="EMBL" id="RNA67854.1"/>
    </source>
</evidence>
<dbReference type="InterPro" id="IPR022742">
    <property type="entry name" value="Hydrolase_4"/>
</dbReference>
<evidence type="ECO:0000313" key="3">
    <source>
        <dbReference type="Proteomes" id="UP000278746"/>
    </source>
</evidence>
<dbReference type="InterPro" id="IPR029058">
    <property type="entry name" value="AB_hydrolase_fold"/>
</dbReference>
<dbReference type="Pfam" id="PF12146">
    <property type="entry name" value="Hydrolase_4"/>
    <property type="match status" value="1"/>
</dbReference>
<evidence type="ECO:0000259" key="1">
    <source>
        <dbReference type="Pfam" id="PF12146"/>
    </source>
</evidence>
<dbReference type="EMBL" id="RHIB01000002">
    <property type="protein sequence ID" value="RNA67854.1"/>
    <property type="molecule type" value="Genomic_DNA"/>
</dbReference>
<sequence length="267" mass="30687">MPWTCDRDQAGIYYEIKGRGPSILFIHPPSMGHVTFRNQTEALVDSHTIMVIDIRGNGRSGLDDTPLSMELLADDIRRVLDHAGIRRTFICGYSNGGSIVQEFCIRYPERTRGMILLGGFSEVNSFLLRNEFRSGIVAARLKKMRTISEVLAAAHEKGGKRKELAEYVRRTSPSLLADLYELGLHYKSTDRLHHITCPVLLVYGQWDYYVHHYRLIFQKKLKVPCDVIFIGKATHQLPTKHSKVLNRVIHEFIVKSIKNERKKRVQQ</sequence>
<dbReference type="Proteomes" id="UP000278746">
    <property type="component" value="Unassembled WGS sequence"/>
</dbReference>
<proteinExistence type="predicted"/>
<dbReference type="SUPFAM" id="SSF53474">
    <property type="entry name" value="alpha/beta-Hydrolases"/>
    <property type="match status" value="1"/>
</dbReference>
<dbReference type="PANTHER" id="PTHR43433:SF5">
    <property type="entry name" value="AB HYDROLASE-1 DOMAIN-CONTAINING PROTEIN"/>
    <property type="match status" value="1"/>
</dbReference>
<dbReference type="Gene3D" id="3.40.50.1820">
    <property type="entry name" value="alpha/beta hydrolase"/>
    <property type="match status" value="1"/>
</dbReference>
<comment type="caution">
    <text evidence="2">The sequence shown here is derived from an EMBL/GenBank/DDBJ whole genome shotgun (WGS) entry which is preliminary data.</text>
</comment>
<gene>
    <name evidence="2" type="ORF">EBO34_14220</name>
</gene>
<dbReference type="AlphaFoldDB" id="A0A3M7TQK2"/>
<dbReference type="InterPro" id="IPR050471">
    <property type="entry name" value="AB_hydrolase"/>
</dbReference>
<organism evidence="2 3">
    <name type="scientific">Alteribacter keqinensis</name>
    <dbReference type="NCBI Taxonomy" id="2483800"/>
    <lineage>
        <taxon>Bacteria</taxon>
        <taxon>Bacillati</taxon>
        <taxon>Bacillota</taxon>
        <taxon>Bacilli</taxon>
        <taxon>Bacillales</taxon>
        <taxon>Bacillaceae</taxon>
        <taxon>Alteribacter</taxon>
    </lineage>
</organism>
<feature type="domain" description="Serine aminopeptidase S33" evidence="1">
    <location>
        <begin position="49"/>
        <end position="212"/>
    </location>
</feature>
<dbReference type="PRINTS" id="PR00111">
    <property type="entry name" value="ABHYDROLASE"/>
</dbReference>
<dbReference type="RefSeq" id="WP_122899673.1">
    <property type="nucleotide sequence ID" value="NZ_RHIB01000002.1"/>
</dbReference>
<dbReference type="PANTHER" id="PTHR43433">
    <property type="entry name" value="HYDROLASE, ALPHA/BETA FOLD FAMILY PROTEIN"/>
    <property type="match status" value="1"/>
</dbReference>
<dbReference type="OrthoDB" id="9805423at2"/>
<protein>
    <submittedName>
        <fullName evidence="2">Alpha/beta hydrolase</fullName>
    </submittedName>
</protein>
<dbReference type="InterPro" id="IPR000073">
    <property type="entry name" value="AB_hydrolase_1"/>
</dbReference>
<name>A0A3M7TQK2_9BACI</name>
<reference evidence="2 3" key="1">
    <citation type="submission" date="2018-10" db="EMBL/GenBank/DDBJ databases">
        <title>Bacillus Keqinensis sp. nov., a moderately halophilic bacterium isolated from a saline-alkaline lake.</title>
        <authorList>
            <person name="Wang H."/>
        </authorList>
    </citation>
    <scope>NUCLEOTIDE SEQUENCE [LARGE SCALE GENOMIC DNA]</scope>
    <source>
        <strain evidence="2 3">KQ-3</strain>
    </source>
</reference>
<accession>A0A3M7TQK2</accession>
<keyword evidence="3" id="KW-1185">Reference proteome</keyword>